<dbReference type="PANTHER" id="PTHR11550">
    <property type="entry name" value="CTP SYNTHASE"/>
    <property type="match status" value="1"/>
</dbReference>
<keyword evidence="8" id="KW-0665">Pyrimidine biosynthesis</keyword>
<dbReference type="GO" id="GO:0005829">
    <property type="term" value="C:cytosol"/>
    <property type="evidence" value="ECO:0007669"/>
    <property type="project" value="TreeGrafter"/>
</dbReference>
<dbReference type="SUPFAM" id="SSF52317">
    <property type="entry name" value="Class I glutamine amidotransferase-like"/>
    <property type="match status" value="1"/>
</dbReference>
<dbReference type="InterPro" id="IPR029062">
    <property type="entry name" value="Class_I_gatase-like"/>
</dbReference>
<evidence type="ECO:0000313" key="11">
    <source>
        <dbReference type="EMBL" id="MCA9380846.1"/>
    </source>
</evidence>
<reference evidence="11" key="2">
    <citation type="journal article" date="2021" name="Microbiome">
        <title>Successional dynamics and alternative stable states in a saline activated sludge microbial community over 9 years.</title>
        <authorList>
            <person name="Wang Y."/>
            <person name="Ye J."/>
            <person name="Ju F."/>
            <person name="Liu L."/>
            <person name="Boyd J.A."/>
            <person name="Deng Y."/>
            <person name="Parks D.H."/>
            <person name="Jiang X."/>
            <person name="Yin X."/>
            <person name="Woodcroft B.J."/>
            <person name="Tyson G.W."/>
            <person name="Hugenholtz P."/>
            <person name="Polz M.F."/>
            <person name="Zhang T."/>
        </authorList>
    </citation>
    <scope>NUCLEOTIDE SEQUENCE</scope>
    <source>
        <strain evidence="11">HKST-UBA13</strain>
    </source>
</reference>
<dbReference type="GO" id="GO:0019856">
    <property type="term" value="P:pyrimidine nucleobase biosynthetic process"/>
    <property type="evidence" value="ECO:0007669"/>
    <property type="project" value="TreeGrafter"/>
</dbReference>
<feature type="non-terminal residue" evidence="11">
    <location>
        <position position="1"/>
    </location>
</feature>
<dbReference type="GO" id="GO:0003883">
    <property type="term" value="F:CTP synthase activity"/>
    <property type="evidence" value="ECO:0007669"/>
    <property type="project" value="UniProtKB-EC"/>
</dbReference>
<evidence type="ECO:0000256" key="6">
    <source>
        <dbReference type="ARBA" id="ARBA00022840"/>
    </source>
</evidence>
<comment type="similarity">
    <text evidence="2">Belongs to the CTP synthase family.</text>
</comment>
<evidence type="ECO:0000256" key="3">
    <source>
        <dbReference type="ARBA" id="ARBA00012291"/>
    </source>
</evidence>
<dbReference type="GO" id="GO:0006241">
    <property type="term" value="P:CTP biosynthetic process"/>
    <property type="evidence" value="ECO:0007669"/>
    <property type="project" value="TreeGrafter"/>
</dbReference>
<comment type="catalytic activity">
    <reaction evidence="9">
        <text>UTP + L-glutamine + ATP + H2O = CTP + L-glutamate + ADP + phosphate + 2 H(+)</text>
        <dbReference type="Rhea" id="RHEA:26426"/>
        <dbReference type="ChEBI" id="CHEBI:15377"/>
        <dbReference type="ChEBI" id="CHEBI:15378"/>
        <dbReference type="ChEBI" id="CHEBI:29985"/>
        <dbReference type="ChEBI" id="CHEBI:30616"/>
        <dbReference type="ChEBI" id="CHEBI:37563"/>
        <dbReference type="ChEBI" id="CHEBI:43474"/>
        <dbReference type="ChEBI" id="CHEBI:46398"/>
        <dbReference type="ChEBI" id="CHEBI:58359"/>
        <dbReference type="ChEBI" id="CHEBI:456216"/>
        <dbReference type="EC" id="6.3.4.2"/>
    </reaction>
</comment>
<evidence type="ECO:0000256" key="8">
    <source>
        <dbReference type="ARBA" id="ARBA00022975"/>
    </source>
</evidence>
<accession>A0A955I9M5</accession>
<keyword evidence="6" id="KW-0067">ATP-binding</keyword>
<dbReference type="InterPro" id="IPR004468">
    <property type="entry name" value="CTP_synthase"/>
</dbReference>
<dbReference type="Gene3D" id="3.40.50.880">
    <property type="match status" value="1"/>
</dbReference>
<evidence type="ECO:0000256" key="9">
    <source>
        <dbReference type="ARBA" id="ARBA00047781"/>
    </source>
</evidence>
<evidence type="ECO:0000259" key="10">
    <source>
        <dbReference type="Pfam" id="PF00117"/>
    </source>
</evidence>
<keyword evidence="7" id="KW-0315">Glutamine amidotransferase</keyword>
<organism evidence="11 12">
    <name type="scientific">Candidatus Dojkabacteria bacterium</name>
    <dbReference type="NCBI Taxonomy" id="2099670"/>
    <lineage>
        <taxon>Bacteria</taxon>
        <taxon>Candidatus Dojkabacteria</taxon>
    </lineage>
</organism>
<dbReference type="EMBL" id="JAGQLJ010000021">
    <property type="protein sequence ID" value="MCA9380846.1"/>
    <property type="molecule type" value="Genomic_DNA"/>
</dbReference>
<evidence type="ECO:0000256" key="5">
    <source>
        <dbReference type="ARBA" id="ARBA00022741"/>
    </source>
</evidence>
<evidence type="ECO:0000256" key="7">
    <source>
        <dbReference type="ARBA" id="ARBA00022962"/>
    </source>
</evidence>
<dbReference type="EC" id="6.3.4.2" evidence="3"/>
<evidence type="ECO:0000256" key="4">
    <source>
        <dbReference type="ARBA" id="ARBA00022598"/>
    </source>
</evidence>
<comment type="caution">
    <text evidence="11">The sequence shown here is derived from an EMBL/GenBank/DDBJ whole genome shotgun (WGS) entry which is preliminary data.</text>
</comment>
<name>A0A955I9M5_9BACT</name>
<reference evidence="11" key="1">
    <citation type="submission" date="2020-04" db="EMBL/GenBank/DDBJ databases">
        <authorList>
            <person name="Zhang T."/>
        </authorList>
    </citation>
    <scope>NUCLEOTIDE SEQUENCE</scope>
    <source>
        <strain evidence="11">HKST-UBA13</strain>
    </source>
</reference>
<dbReference type="PANTHER" id="PTHR11550:SF0">
    <property type="entry name" value="CTP SYNTHASE-RELATED"/>
    <property type="match status" value="1"/>
</dbReference>
<dbReference type="GO" id="GO:0005524">
    <property type="term" value="F:ATP binding"/>
    <property type="evidence" value="ECO:0007669"/>
    <property type="project" value="UniProtKB-KW"/>
</dbReference>
<dbReference type="Proteomes" id="UP000775877">
    <property type="component" value="Unassembled WGS sequence"/>
</dbReference>
<keyword evidence="4" id="KW-0436">Ligase</keyword>
<keyword evidence="5" id="KW-0547">Nucleotide-binding</keyword>
<dbReference type="InterPro" id="IPR017926">
    <property type="entry name" value="GATASE"/>
</dbReference>
<dbReference type="AlphaFoldDB" id="A0A955I9M5"/>
<gene>
    <name evidence="11" type="ORF">KC678_01135</name>
</gene>
<protein>
    <recommendedName>
        <fullName evidence="3">CTP synthase (glutamine hydrolyzing)</fullName>
        <ecNumber evidence="3">6.3.4.2</ecNumber>
    </recommendedName>
</protein>
<dbReference type="Pfam" id="PF00117">
    <property type="entry name" value="GATase"/>
    <property type="match status" value="1"/>
</dbReference>
<comment type="pathway">
    <text evidence="1">Pyrimidine metabolism; CTP biosynthesis via de novo pathway; CTP from UDP: step 2/2.</text>
</comment>
<evidence type="ECO:0000256" key="2">
    <source>
        <dbReference type="ARBA" id="ARBA00007533"/>
    </source>
</evidence>
<evidence type="ECO:0000256" key="1">
    <source>
        <dbReference type="ARBA" id="ARBA00005171"/>
    </source>
</evidence>
<dbReference type="GO" id="GO:0042802">
    <property type="term" value="F:identical protein binding"/>
    <property type="evidence" value="ECO:0007669"/>
    <property type="project" value="TreeGrafter"/>
</dbReference>
<feature type="domain" description="Glutamine amidotransferase" evidence="10">
    <location>
        <begin position="33"/>
        <end position="113"/>
    </location>
</feature>
<proteinExistence type="inferred from homology"/>
<evidence type="ECO:0000313" key="12">
    <source>
        <dbReference type="Proteomes" id="UP000775877"/>
    </source>
</evidence>
<sequence>MRLGTFDCVIKEGTIAFDIYTKHFSKKELNYNAKDKTITVGERHRHRFEFNNEYRDLFEDSDFIFSGTSPDNFFVEMIELPKDKHPFFVATQAHPEYRSYPLQPHPMFIEFIKASLKK</sequence>